<dbReference type="SUPFAM" id="SSF52540">
    <property type="entry name" value="P-loop containing nucleoside triphosphate hydrolases"/>
    <property type="match status" value="1"/>
</dbReference>
<dbReference type="EMBL" id="LVVK01000013">
    <property type="protein sequence ID" value="OPB42501.1"/>
    <property type="molecule type" value="Genomic_DNA"/>
</dbReference>
<evidence type="ECO:0000256" key="1">
    <source>
        <dbReference type="ARBA" id="ARBA00022737"/>
    </source>
</evidence>
<feature type="compositionally biased region" description="Basic and acidic residues" evidence="2">
    <location>
        <begin position="1"/>
        <end position="12"/>
    </location>
</feature>
<evidence type="ECO:0000313" key="4">
    <source>
        <dbReference type="EMBL" id="OPB42501.1"/>
    </source>
</evidence>
<keyword evidence="5" id="KW-1185">Reference proteome</keyword>
<protein>
    <recommendedName>
        <fullName evidence="3">Nephrocystin 3-like N-terminal domain-containing protein</fullName>
    </recommendedName>
</protein>
<feature type="region of interest" description="Disordered" evidence="2">
    <location>
        <begin position="60"/>
        <end position="80"/>
    </location>
</feature>
<name>A0A1T3CN85_9HYPO</name>
<dbReference type="Gene3D" id="3.40.50.300">
    <property type="entry name" value="P-loop containing nucleotide triphosphate hydrolases"/>
    <property type="match status" value="1"/>
</dbReference>
<dbReference type="Gene3D" id="1.25.40.20">
    <property type="entry name" value="Ankyrin repeat-containing domain"/>
    <property type="match status" value="1"/>
</dbReference>
<feature type="compositionally biased region" description="Low complexity" evidence="2">
    <location>
        <begin position="68"/>
        <end position="80"/>
    </location>
</feature>
<accession>A0A1T3CN85</accession>
<evidence type="ECO:0000259" key="3">
    <source>
        <dbReference type="Pfam" id="PF24883"/>
    </source>
</evidence>
<dbReference type="OrthoDB" id="7464126at2759"/>
<evidence type="ECO:0000313" key="5">
    <source>
        <dbReference type="Proteomes" id="UP000191004"/>
    </source>
</evidence>
<feature type="domain" description="Nephrocystin 3-like N-terminal" evidence="3">
    <location>
        <begin position="413"/>
        <end position="580"/>
    </location>
</feature>
<feature type="compositionally biased region" description="Low complexity" evidence="2">
    <location>
        <begin position="24"/>
        <end position="36"/>
    </location>
</feature>
<sequence>MSGSPSKRDRVKSFLRRSKSSERNSSLAANTASTSLHGNSHSAAPQLLTKVSSNSLRTNASVNNNATSQSSENLSSSHSLSLPLAVQPSVSTNPNQSSTSNPLPAIIISPSVPITEAALGTAATEQISGTPTPPLNLWNDVFENVNEETKKWIRIHHLNSTEHSQPGSQIKALAALLDSKTLADDKDTPSNIVIGDHTIVFRDYVQTTVNALRVLGDVAMNFAPPMANAPWAAVKVLLNTPLKNIEQKAALAGTTELFTRVVHRGWQYEFMFTEKNTSTRLLLNLRGALRDLYIAAMELLAHSDELFRKGTFKQILNTIFQPNQATDLTQKFNDQEKRVEAEVRVCRYYCDDRNFTQLGQTTQDTLKKVNEMARHVERFEEKGQDKLEKIMDFISPPRYGKGHSDFSESRIKGTGDWLIKHKSFWNWQISSSAVFCLEGNSGTGKTYLTSRVIDHLKEVWETSSNNDGFAFFYCNRSGTSMQDPVVVLRSFVRQLAYRKNYGDVPKSIIQTYKKAKNEGRNLSYKECRELISELLSLYLFSTIVLDALDECDTEKHSLVETLLDLKANSTRPLRIFISSRPDREYLGELERKSTFKINSDDQLADIKKYLDTKLYSTPLFQSRPLNIKKMVKKTFKTHNGGMFRWVYLQVRRLSLCISDDAVKTWAQTIPDDLMKAYDQIWDKLKKDRECDMPLIERAIKWVLGSPHPIGTEALLTAIRYTIEGDALVEKERLAPQHILSLCQDFLTIDAEKQVWMLPHASVAEYFESKSQIWGNSDAFVANIKLKILMEPEEDAFDIESHKNDPDYPEFCTGYTPFRHYFMNDWPKDVQRYDRWLGSTEGATPDAQLVASLRQFLGAPDERSTYYIRWCKGRLSSLDGFTFSDICWLAMCRYGFYNVLRDWWKNYVDNRPVGLINVKYKAIELAAKGGCIEACKCLLSTIDKNDSAQLKPAMANAVRKGRKDVILLLTTQGGLHGIPYFFEKPDAILDAALHPGLIQWLGDQELFTASHGSYLLEAARMGNLQAVKDLLEARADVNHSPEHAPRFGSALAAAVTSAGLQGTFEPDRVKIIKLLLREGAYPNQRLFSGKTGSALESTIYFYCEPKSPERRAKYGDAHPNDVLEILLKAGADPAMTLEYGSHGSALAAAAYGGLKDMLVMMVKITGRIPAIGCLRQSWHPAEMLAGKFDKLRKSREETIAYLTDNLGADRETLHMIGLWQDSPDEVGTFEGNYFKYKTIRKTSTQGPIIQNPIIQNPIIQKPITQEPITQEPIIQEPIIQEQNIECQKSNTEEPKIQELKNTQKPIIQESNIEEQNIERQKSNTHELKNVQELIIQEPNIEGQYIEGQDIEGQDIEGQDIEGQDIQKLIIYTRIVAPQDVMPSDLLYSFY</sequence>
<dbReference type="InterPro" id="IPR056884">
    <property type="entry name" value="NPHP3-like_N"/>
</dbReference>
<dbReference type="Pfam" id="PF24883">
    <property type="entry name" value="NPHP3_N"/>
    <property type="match status" value="1"/>
</dbReference>
<proteinExistence type="predicted"/>
<feature type="region of interest" description="Disordered" evidence="2">
    <location>
        <begin position="1"/>
        <end position="42"/>
    </location>
</feature>
<dbReference type="InterPro" id="IPR027417">
    <property type="entry name" value="P-loop_NTPase"/>
</dbReference>
<keyword evidence="1" id="KW-0677">Repeat</keyword>
<organism evidence="4 5">
    <name type="scientific">Trichoderma guizhouense</name>
    <dbReference type="NCBI Taxonomy" id="1491466"/>
    <lineage>
        <taxon>Eukaryota</taxon>
        <taxon>Fungi</taxon>
        <taxon>Dikarya</taxon>
        <taxon>Ascomycota</taxon>
        <taxon>Pezizomycotina</taxon>
        <taxon>Sordariomycetes</taxon>
        <taxon>Hypocreomycetidae</taxon>
        <taxon>Hypocreales</taxon>
        <taxon>Hypocreaceae</taxon>
        <taxon>Trichoderma</taxon>
    </lineage>
</organism>
<dbReference type="PANTHER" id="PTHR10039">
    <property type="entry name" value="AMELOGENIN"/>
    <property type="match status" value="1"/>
</dbReference>
<gene>
    <name evidence="4" type="ORF">A0O28_0036180</name>
</gene>
<dbReference type="InterPro" id="IPR036770">
    <property type="entry name" value="Ankyrin_rpt-contain_sf"/>
</dbReference>
<comment type="caution">
    <text evidence="4">The sequence shown here is derived from an EMBL/GenBank/DDBJ whole genome shotgun (WGS) entry which is preliminary data.</text>
</comment>
<dbReference type="SUPFAM" id="SSF48403">
    <property type="entry name" value="Ankyrin repeat"/>
    <property type="match status" value="1"/>
</dbReference>
<evidence type="ECO:0000256" key="2">
    <source>
        <dbReference type="SAM" id="MobiDB-lite"/>
    </source>
</evidence>
<reference evidence="4 5" key="1">
    <citation type="submission" date="2016-04" db="EMBL/GenBank/DDBJ databases">
        <title>Multiple horizontal gene transfer events from other fungi enriched the ability of the initially mycotrophic fungus Trichoderma (Ascomycota) to feed on dead plant biomass.</title>
        <authorList>
            <person name="Atanasova L."/>
            <person name="Chenthamara K."/>
            <person name="Zhang J."/>
            <person name="Grujic M."/>
            <person name="Henrissat B."/>
            <person name="Kuo A."/>
            <person name="Aertz A."/>
            <person name="Salamov A."/>
            <person name="Lipzen A."/>
            <person name="Labutti K."/>
            <person name="Barry K."/>
            <person name="Miao Y."/>
            <person name="Rahimi M.J."/>
            <person name="Shen Q."/>
            <person name="Grigoriev I.V."/>
            <person name="Kubicek C.P."/>
            <person name="Druzhinina I.S."/>
        </authorList>
    </citation>
    <scope>NUCLEOTIDE SEQUENCE [LARGE SCALE GENOMIC DNA]</scope>
    <source>
        <strain evidence="4 5">NJAU 4742</strain>
    </source>
</reference>
<dbReference type="Proteomes" id="UP000191004">
    <property type="component" value="Unassembled WGS sequence"/>
</dbReference>